<dbReference type="EMBL" id="JARUPT010001402">
    <property type="protein sequence ID" value="KAK0367497.1"/>
    <property type="molecule type" value="Genomic_DNA"/>
</dbReference>
<name>A0ABQ9P8R3_9PEZI</name>
<reference evidence="1" key="1">
    <citation type="submission" date="2023-04" db="EMBL/GenBank/DDBJ databases">
        <title>Colletotrichum limetticola genome sequence.</title>
        <authorList>
            <person name="Baroncelli R."/>
        </authorList>
    </citation>
    <scope>NUCLEOTIDE SEQUENCE</scope>
    <source>
        <strain evidence="1">KLA-Anderson</strain>
    </source>
</reference>
<keyword evidence="2" id="KW-1185">Reference proteome</keyword>
<evidence type="ECO:0000313" key="1">
    <source>
        <dbReference type="EMBL" id="KAK0367497.1"/>
    </source>
</evidence>
<gene>
    <name evidence="1" type="ORF">CLIM01_15146</name>
</gene>
<sequence>MHICAPADRKLALWLTQPRPSCREAQSTAARGYEALAFECANCSAWCWYGVPVLSCSIDGHGRGWQWRLLSIIHCLCVYVRITGVDGTQAANLTFIHPVACTSYKHFQGRSQSLQTVISRTGDKDDLDDASKLARASEQLISLQIYGDTRASIAISHLASICQSSRLGITLSRRCVADEIEGFGKFGTLGTEIRFMTFRYFDHEARTGLPAATYVN</sequence>
<comment type="caution">
    <text evidence="1">The sequence shown here is derived from an EMBL/GenBank/DDBJ whole genome shotgun (WGS) entry which is preliminary data.</text>
</comment>
<protein>
    <submittedName>
        <fullName evidence="1">Uncharacterized protein</fullName>
    </submittedName>
</protein>
<evidence type="ECO:0000313" key="2">
    <source>
        <dbReference type="Proteomes" id="UP001169217"/>
    </source>
</evidence>
<accession>A0ABQ9P8R3</accession>
<proteinExistence type="predicted"/>
<dbReference type="Proteomes" id="UP001169217">
    <property type="component" value="Unassembled WGS sequence"/>
</dbReference>
<organism evidence="1 2">
    <name type="scientific">Colletotrichum limetticola</name>
    <dbReference type="NCBI Taxonomy" id="1209924"/>
    <lineage>
        <taxon>Eukaryota</taxon>
        <taxon>Fungi</taxon>
        <taxon>Dikarya</taxon>
        <taxon>Ascomycota</taxon>
        <taxon>Pezizomycotina</taxon>
        <taxon>Sordariomycetes</taxon>
        <taxon>Hypocreomycetidae</taxon>
        <taxon>Glomerellales</taxon>
        <taxon>Glomerellaceae</taxon>
        <taxon>Colletotrichum</taxon>
        <taxon>Colletotrichum acutatum species complex</taxon>
    </lineage>
</organism>